<evidence type="ECO:0000313" key="2">
    <source>
        <dbReference type="Proteomes" id="UP001144978"/>
    </source>
</evidence>
<proteinExistence type="predicted"/>
<comment type="caution">
    <text evidence="1">The sequence shown here is derived from an EMBL/GenBank/DDBJ whole genome shotgun (WGS) entry which is preliminary data.</text>
</comment>
<protein>
    <submittedName>
        <fullName evidence="1">Uncharacterized protein</fullName>
    </submittedName>
</protein>
<organism evidence="1 2">
    <name type="scientific">Trametes sanguinea</name>
    <dbReference type="NCBI Taxonomy" id="158606"/>
    <lineage>
        <taxon>Eukaryota</taxon>
        <taxon>Fungi</taxon>
        <taxon>Dikarya</taxon>
        <taxon>Basidiomycota</taxon>
        <taxon>Agaricomycotina</taxon>
        <taxon>Agaricomycetes</taxon>
        <taxon>Polyporales</taxon>
        <taxon>Polyporaceae</taxon>
        <taxon>Trametes</taxon>
    </lineage>
</organism>
<name>A0ACC1QBV8_9APHY</name>
<dbReference type="Proteomes" id="UP001144978">
    <property type="component" value="Unassembled WGS sequence"/>
</dbReference>
<sequence length="1019" mass="113719">MPSDISYLRLLLASLPPTLPYSTAAQSSYKFQDFGVDDDDIQELGLAGAVNHELEVRLGDRTKRGDTFEIKERGPGIEALADVLLHYQEMLPEDILLSKWITDACRAAEMVYQDAGILVPEYPGDGNTTVVLTSDTESAASLYSTASNTSDSDSETVASTHPRWRHAAATGNSTKGMQARSKPAKPTGTGKGGQRKHANLHRSCKRLDTKVLESFDDPRYTDLDEKRDTRAGGGKLEPLLPKVSKLCRASQLPSGLTSPFYLTLLFSPPILSSEYLSLSLLLYEGVETDKMRVRLLASAACNQTWLWPRNQQRILAHATGGPWLPERFQSDARHLLAAKVIKVAKEAESVTVTSVRRKREAKDSESKSDATRPDASKHESGVGARLLARNTKQARSGTAVASAIQLEASATPAKGGLQSFAEQGAKNLKNSGDHALTLLVVGCNLPPSSLDTLFFKNFVSAIQPKYNPPSASTMKHHHIPNEAARLQVEVVLKLSKIRNLMLSFDGGKLRRPRGIYMVTVTTPSDRQSFIISLNDASHVSHTARYIAQEVLNPINGLEEFTEMIQNVKDILTYMHHSTYAMEHYKDIRRNMKIQTGLVRIGKTRFWTYIAAVDSIYQGLPAFRELVEKHQLSIDIASKNHLFKKHSVDTTYFEVKLMQYLAVTTLFAHAIKCLESATATVADVYAYWLAIMSRLEYIMSDPSRTKLSTRTMEDIRAIAIQWFNELLEDGYRAAPVLDKGQTNPLAIPSIRIQRDPATRKPSLSENLREYGGKDMVDRNDIQEIMTTRNPLLAPFGPLEAYERLRKELYAYADEESPFTRTLRSDQTVLQWWEKVQKDDDGQILGALAIKIFSVVPHSMADERLMSVITWLNDPRFAPTRRRKSLSCVRHWCDLDPQLRTPATDSAADSSSDGSDDEDDQGPLAEQRILEDLCEGAKMGDLHAERRDGFVAGSMFALRSEFLRDMLADKSERTHETSTSTSQHASHRHAASSTKPTIRPSQVNWDQWAPALAKQQEVNHI</sequence>
<evidence type="ECO:0000313" key="1">
    <source>
        <dbReference type="EMBL" id="KAJ3017376.1"/>
    </source>
</evidence>
<keyword evidence="2" id="KW-1185">Reference proteome</keyword>
<accession>A0ACC1QBV8</accession>
<gene>
    <name evidence="1" type="ORF">NUW54_g596</name>
</gene>
<reference evidence="1" key="1">
    <citation type="submission" date="2022-08" db="EMBL/GenBank/DDBJ databases">
        <title>Genome Sequence of Pycnoporus sanguineus.</title>
        <authorList>
            <person name="Buettner E."/>
        </authorList>
    </citation>
    <scope>NUCLEOTIDE SEQUENCE</scope>
    <source>
        <strain evidence="1">CG-C14</strain>
    </source>
</reference>
<dbReference type="EMBL" id="JANSHE010000080">
    <property type="protein sequence ID" value="KAJ3017376.1"/>
    <property type="molecule type" value="Genomic_DNA"/>
</dbReference>